<keyword evidence="3" id="KW-1185">Reference proteome</keyword>
<dbReference type="GO" id="GO:0000977">
    <property type="term" value="F:RNA polymerase II transcription regulatory region sequence-specific DNA binding"/>
    <property type="evidence" value="ECO:0007669"/>
    <property type="project" value="TreeGrafter"/>
</dbReference>
<proteinExistence type="predicted"/>
<name>A0A8C6WJJ0_9GOBI</name>
<dbReference type="Proteomes" id="UP000694523">
    <property type="component" value="Unplaced"/>
</dbReference>
<dbReference type="GO" id="GO:0005634">
    <property type="term" value="C:nucleus"/>
    <property type="evidence" value="ECO:0007669"/>
    <property type="project" value="TreeGrafter"/>
</dbReference>
<dbReference type="Pfam" id="PF10264">
    <property type="entry name" value="WHD_Storkhead"/>
    <property type="match status" value="1"/>
</dbReference>
<dbReference type="PANTHER" id="PTHR22437:SF2">
    <property type="entry name" value="STORKHEAD-BOX PROTEIN 2"/>
    <property type="match status" value="1"/>
</dbReference>
<dbReference type="InterPro" id="IPR019391">
    <property type="entry name" value="Storkhead-box_WHD"/>
</dbReference>
<reference evidence="2" key="1">
    <citation type="submission" date="2025-08" db="UniProtKB">
        <authorList>
            <consortium name="Ensembl"/>
        </authorList>
    </citation>
    <scope>IDENTIFICATION</scope>
</reference>
<evidence type="ECO:0000313" key="3">
    <source>
        <dbReference type="Proteomes" id="UP000694523"/>
    </source>
</evidence>
<protein>
    <recommendedName>
        <fullName evidence="1">Winged helix Storkhead-box1 domain-containing protein</fullName>
    </recommendedName>
</protein>
<feature type="domain" description="Winged helix Storkhead-box1" evidence="1">
    <location>
        <begin position="114"/>
        <end position="192"/>
    </location>
</feature>
<sequence>MEKFLQIAPHSLALVLGRDERKRGTEESSEHHGSSGYEVFASFKAVNMLHFWNKALTHALSEVFFLGWLLDRVLLIQGEEAQLEVLRSGWVRRTLRPPQGFDIKCIGDVSPITMSPVSQSQFIPLGEVLCLAISSMNSAHKPVNQEALVEHLTASFPGVPTPSSEVLRHTLNVLVRERKIYPTPEGYFIVTPQTYFITPPSSGHPTP</sequence>
<dbReference type="PANTHER" id="PTHR22437">
    <property type="entry name" value="WINGED HELIX DOMAIN-CONTAINING PROTEIN"/>
    <property type="match status" value="1"/>
</dbReference>
<dbReference type="AlphaFoldDB" id="A0A8C6WJJ0"/>
<evidence type="ECO:0000313" key="2">
    <source>
        <dbReference type="Ensembl" id="ENSNMLP00000011978.1"/>
    </source>
</evidence>
<dbReference type="GO" id="GO:0006357">
    <property type="term" value="P:regulation of transcription by RNA polymerase II"/>
    <property type="evidence" value="ECO:0007669"/>
    <property type="project" value="InterPro"/>
</dbReference>
<accession>A0A8C6WJJ0</accession>
<dbReference type="GO" id="GO:0005737">
    <property type="term" value="C:cytoplasm"/>
    <property type="evidence" value="ECO:0007669"/>
    <property type="project" value="TreeGrafter"/>
</dbReference>
<dbReference type="InterPro" id="IPR040126">
    <property type="entry name" value="STOX1/2"/>
</dbReference>
<organism evidence="2 3">
    <name type="scientific">Neogobius melanostomus</name>
    <name type="common">round goby</name>
    <dbReference type="NCBI Taxonomy" id="47308"/>
    <lineage>
        <taxon>Eukaryota</taxon>
        <taxon>Metazoa</taxon>
        <taxon>Chordata</taxon>
        <taxon>Craniata</taxon>
        <taxon>Vertebrata</taxon>
        <taxon>Euteleostomi</taxon>
        <taxon>Actinopterygii</taxon>
        <taxon>Neopterygii</taxon>
        <taxon>Teleostei</taxon>
        <taxon>Neoteleostei</taxon>
        <taxon>Acanthomorphata</taxon>
        <taxon>Gobiaria</taxon>
        <taxon>Gobiiformes</taxon>
        <taxon>Gobioidei</taxon>
        <taxon>Gobiidae</taxon>
        <taxon>Benthophilinae</taxon>
        <taxon>Neogobiini</taxon>
        <taxon>Neogobius</taxon>
    </lineage>
</organism>
<reference evidence="2" key="2">
    <citation type="submission" date="2025-09" db="UniProtKB">
        <authorList>
            <consortium name="Ensembl"/>
        </authorList>
    </citation>
    <scope>IDENTIFICATION</scope>
</reference>
<dbReference type="Ensembl" id="ENSNMLT00000013555.1">
    <property type="protein sequence ID" value="ENSNMLP00000011978.1"/>
    <property type="gene ID" value="ENSNMLG00000008203.1"/>
</dbReference>
<evidence type="ECO:0000259" key="1">
    <source>
        <dbReference type="Pfam" id="PF10264"/>
    </source>
</evidence>